<feature type="transmembrane region" description="Helical" evidence="1">
    <location>
        <begin position="37"/>
        <end position="62"/>
    </location>
</feature>
<feature type="transmembrane region" description="Helical" evidence="1">
    <location>
        <begin position="135"/>
        <end position="157"/>
    </location>
</feature>
<organism evidence="2 3">
    <name type="scientific">Herpetosiphon geysericola</name>
    <dbReference type="NCBI Taxonomy" id="70996"/>
    <lineage>
        <taxon>Bacteria</taxon>
        <taxon>Bacillati</taxon>
        <taxon>Chloroflexota</taxon>
        <taxon>Chloroflexia</taxon>
        <taxon>Herpetosiphonales</taxon>
        <taxon>Herpetosiphonaceae</taxon>
        <taxon>Herpetosiphon</taxon>
    </lineage>
</organism>
<keyword evidence="1" id="KW-0812">Transmembrane</keyword>
<evidence type="ECO:0000256" key="1">
    <source>
        <dbReference type="SAM" id="Phobius"/>
    </source>
</evidence>
<evidence type="ECO:0000313" key="2">
    <source>
        <dbReference type="EMBL" id="KPL90538.1"/>
    </source>
</evidence>
<comment type="caution">
    <text evidence="2">The sequence shown here is derived from an EMBL/GenBank/DDBJ whole genome shotgun (WGS) entry which is preliminary data.</text>
</comment>
<feature type="transmembrane region" description="Helical" evidence="1">
    <location>
        <begin position="74"/>
        <end position="94"/>
    </location>
</feature>
<name>A0A0N8GSX8_9CHLR</name>
<dbReference type="STRING" id="70996.SE18_05450"/>
<evidence type="ECO:0000313" key="3">
    <source>
        <dbReference type="Proteomes" id="UP000050277"/>
    </source>
</evidence>
<reference evidence="2 3" key="1">
    <citation type="submission" date="2015-07" db="EMBL/GenBank/DDBJ databases">
        <title>Whole genome sequence of Herpetosiphon geysericola DSM 7119.</title>
        <authorList>
            <person name="Hemp J."/>
            <person name="Ward L.M."/>
            <person name="Pace L.A."/>
            <person name="Fischer W.W."/>
        </authorList>
    </citation>
    <scope>NUCLEOTIDE SEQUENCE [LARGE SCALE GENOMIC DNA]</scope>
    <source>
        <strain evidence="2 3">DSM 7119</strain>
    </source>
</reference>
<keyword evidence="1" id="KW-1133">Transmembrane helix</keyword>
<gene>
    <name evidence="2" type="ORF">SE18_05450</name>
</gene>
<dbReference type="Proteomes" id="UP000050277">
    <property type="component" value="Unassembled WGS sequence"/>
</dbReference>
<proteinExistence type="predicted"/>
<protein>
    <submittedName>
        <fullName evidence="2">Uncharacterized protein</fullName>
    </submittedName>
</protein>
<keyword evidence="1" id="KW-0472">Membrane</keyword>
<feature type="transmembrane region" description="Helical" evidence="1">
    <location>
        <begin position="6"/>
        <end position="25"/>
    </location>
</feature>
<dbReference type="EMBL" id="LGKP01000011">
    <property type="protein sequence ID" value="KPL90538.1"/>
    <property type="molecule type" value="Genomic_DNA"/>
</dbReference>
<accession>A0A0N8GSX8</accession>
<dbReference type="AlphaFoldDB" id="A0A0N8GSX8"/>
<keyword evidence="3" id="KW-1185">Reference proteome</keyword>
<sequence length="200" mass="22230">MPLIGLLIGIFGLAVYAGMLLQRALRLYRQRADLRCALWPLIVNLAEPFISLLYLIPCVLWWDYAYLLGLVGRNFAASSIVFAYHWPMQILLVLAPLSQILAQTKLVARTAWLCFATGFARMSMLWLSFNYLAGGAMVVLALLVSAASFWLLGRYLVWLGLPIPQRPIAVNIDEQGLVLIQPIAPAAPLPEPNPQQNADL</sequence>